<reference evidence="9 10" key="1">
    <citation type="submission" date="2016-10" db="EMBL/GenBank/DDBJ databases">
        <authorList>
            <person name="de Groot N.N."/>
        </authorList>
    </citation>
    <scope>NUCLEOTIDE SEQUENCE [LARGE SCALE GENOMIC DNA]</scope>
    <source>
        <strain evidence="9 10">DSM 15695</strain>
    </source>
</reference>
<gene>
    <name evidence="9" type="ORF">SAMN04488558_10777</name>
</gene>
<evidence type="ECO:0000256" key="1">
    <source>
        <dbReference type="ARBA" id="ARBA00004651"/>
    </source>
</evidence>
<evidence type="ECO:0000313" key="10">
    <source>
        <dbReference type="Proteomes" id="UP000198833"/>
    </source>
</evidence>
<accession>A0A1H9ELU0</accession>
<feature type="transmembrane region" description="Helical" evidence="7">
    <location>
        <begin position="258"/>
        <end position="280"/>
    </location>
</feature>
<evidence type="ECO:0000256" key="3">
    <source>
        <dbReference type="ARBA" id="ARBA00022475"/>
    </source>
</evidence>
<evidence type="ECO:0000256" key="4">
    <source>
        <dbReference type="ARBA" id="ARBA00022692"/>
    </source>
</evidence>
<dbReference type="RefSeq" id="WP_159428878.1">
    <property type="nucleotide sequence ID" value="NZ_CP149446.1"/>
</dbReference>
<keyword evidence="3" id="KW-1003">Cell membrane</keyword>
<keyword evidence="4 7" id="KW-0812">Transmembrane</keyword>
<dbReference type="InterPro" id="IPR051447">
    <property type="entry name" value="Lipoprotein-release_system"/>
</dbReference>
<dbReference type="GO" id="GO:0044874">
    <property type="term" value="P:lipoprotein localization to outer membrane"/>
    <property type="evidence" value="ECO:0007669"/>
    <property type="project" value="TreeGrafter"/>
</dbReference>
<organism evidence="9 10">
    <name type="scientific">Ignavigranum ruoffiae</name>
    <dbReference type="NCBI Taxonomy" id="89093"/>
    <lineage>
        <taxon>Bacteria</taxon>
        <taxon>Bacillati</taxon>
        <taxon>Bacillota</taxon>
        <taxon>Bacilli</taxon>
        <taxon>Lactobacillales</taxon>
        <taxon>Aerococcaceae</taxon>
        <taxon>Ignavigranum</taxon>
    </lineage>
</organism>
<evidence type="ECO:0000256" key="6">
    <source>
        <dbReference type="ARBA" id="ARBA00023136"/>
    </source>
</evidence>
<comment type="similarity">
    <text evidence="2">Belongs to the ABC-4 integral membrane protein family. LolC/E subfamily.</text>
</comment>
<dbReference type="PANTHER" id="PTHR30489">
    <property type="entry name" value="LIPOPROTEIN-RELEASING SYSTEM TRANSMEMBRANE PROTEIN LOLE"/>
    <property type="match status" value="1"/>
</dbReference>
<evidence type="ECO:0000313" key="9">
    <source>
        <dbReference type="EMBL" id="SEQ26681.1"/>
    </source>
</evidence>
<dbReference type="Proteomes" id="UP000198833">
    <property type="component" value="Unassembled WGS sequence"/>
</dbReference>
<feature type="transmembrane region" description="Helical" evidence="7">
    <location>
        <begin position="416"/>
        <end position="438"/>
    </location>
</feature>
<evidence type="ECO:0000259" key="8">
    <source>
        <dbReference type="Pfam" id="PF02687"/>
    </source>
</evidence>
<feature type="transmembrane region" description="Helical" evidence="7">
    <location>
        <begin position="749"/>
        <end position="767"/>
    </location>
</feature>
<protein>
    <submittedName>
        <fullName evidence="9">Putative ABC transport system permease protein</fullName>
    </submittedName>
</protein>
<sequence>MGKRRLPLILAIFISSLFITFILFFSYIQMKTIKDAFTLESPYQAALNQPLSLEESRKIDQVKQVERVANEGTRKVSQIADQLTIVRSVDLNYLKMLGSGLILKGRLPQKPNEIILSADLVDTLGLSLDNQIEVNYGQRQLGSEAIPIDATLTSQESFIIQDSESYRLVGIIDNPYNRMTGLHGAYRLLNPKDQIEKTFLNFSNFVAAYQDKDELERIIQEETHKQSPEINFVQSWVSYYRADQTFWQRNRVMILNGFFLVILILVLVFFIKNIFTVWGLEKVRELSMYKSIGSTSWQIYLQLLKDGSLIAIVPLLLGHGSGFVLTNLLSNLLAKINGVPIIRIPYHLGISLTFLLVMLVMISLAIIAPARRLSQISIIEGLRGNIELSHYQRKARPNFWQELHGNNARVIRSQRYISMIGIFIVALLCFVGGIARFYRVHYSYQPAYNLEINLRTQQAETPEILKDLKESIEAESSFISTQKYLMIDPQLNYSEALEENLLNEELFSRENSEYLEGFLFGLDDQAFANLGGKKGEILLLNQTQSDPNQALDEADYIPYFSSLESIDYSILESQLTQSDTFKLPIDRLIDDVGIYQERLLPYQIFMYTDMDTFHTYMESWQDYSEKKHSQKFAHNYSLKLKVDPSIIDDLKEYVVQRLKDTVAPNERFGINDVRDAEAARIKDLKSLAILALFTALLVLIFNLTNGYASIQLALQTQSKEIGVLQSLGIHRKDLAAEYQKHYSLEQIKSFVLVFILLAIVILVTSWLNPDLSLPILLNYFPWPLFMSFALLIYLLNIVIFHYSLKRILNQAIIDLIR</sequence>
<name>A0A1H9ELU0_9LACT</name>
<dbReference type="PANTHER" id="PTHR30489:SF0">
    <property type="entry name" value="LIPOPROTEIN-RELEASING SYSTEM TRANSMEMBRANE PROTEIN LOLE"/>
    <property type="match status" value="1"/>
</dbReference>
<feature type="transmembrane region" description="Helical" evidence="7">
    <location>
        <begin position="687"/>
        <end position="708"/>
    </location>
</feature>
<feature type="transmembrane region" description="Helical" evidence="7">
    <location>
        <begin position="7"/>
        <end position="28"/>
    </location>
</feature>
<evidence type="ECO:0000256" key="7">
    <source>
        <dbReference type="SAM" id="Phobius"/>
    </source>
</evidence>
<comment type="subcellular location">
    <subcellularLocation>
        <location evidence="1">Cell membrane</location>
        <topology evidence="1">Multi-pass membrane protein</topology>
    </subcellularLocation>
</comment>
<keyword evidence="10" id="KW-1185">Reference proteome</keyword>
<feature type="transmembrane region" description="Helical" evidence="7">
    <location>
        <begin position="346"/>
        <end position="368"/>
    </location>
</feature>
<dbReference type="EMBL" id="FOEN01000007">
    <property type="protein sequence ID" value="SEQ26681.1"/>
    <property type="molecule type" value="Genomic_DNA"/>
</dbReference>
<feature type="transmembrane region" description="Helical" evidence="7">
    <location>
        <begin position="309"/>
        <end position="334"/>
    </location>
</feature>
<dbReference type="InterPro" id="IPR003838">
    <property type="entry name" value="ABC3_permease_C"/>
</dbReference>
<dbReference type="Pfam" id="PF02687">
    <property type="entry name" value="FtsX"/>
    <property type="match status" value="1"/>
</dbReference>
<dbReference type="OrthoDB" id="9793166at2"/>
<dbReference type="AlphaFoldDB" id="A0A1H9ELU0"/>
<evidence type="ECO:0000256" key="2">
    <source>
        <dbReference type="ARBA" id="ARBA00005236"/>
    </source>
</evidence>
<feature type="transmembrane region" description="Helical" evidence="7">
    <location>
        <begin position="779"/>
        <end position="800"/>
    </location>
</feature>
<feature type="domain" description="ABC3 transporter permease C-terminal" evidence="8">
    <location>
        <begin position="258"/>
        <end position="373"/>
    </location>
</feature>
<evidence type="ECO:0000256" key="5">
    <source>
        <dbReference type="ARBA" id="ARBA00022989"/>
    </source>
</evidence>
<dbReference type="GO" id="GO:0098797">
    <property type="term" value="C:plasma membrane protein complex"/>
    <property type="evidence" value="ECO:0007669"/>
    <property type="project" value="TreeGrafter"/>
</dbReference>
<dbReference type="STRING" id="89093.SAMN04488558_10777"/>
<proteinExistence type="inferred from homology"/>
<keyword evidence="5 7" id="KW-1133">Transmembrane helix</keyword>
<keyword evidence="6 7" id="KW-0472">Membrane</keyword>